<proteinExistence type="predicted"/>
<dbReference type="Proteomes" id="UP001364764">
    <property type="component" value="Plasmid pY5S7-2"/>
</dbReference>
<keyword evidence="1" id="KW-0614">Plasmid</keyword>
<dbReference type="GeneID" id="93480209"/>
<gene>
    <name evidence="1" type="ORF">V6668_32050</name>
</gene>
<accession>A0ABD8B2Q0</accession>
<dbReference type="RefSeq" id="WP_338709197.1">
    <property type="nucleotide sequence ID" value="NZ_CP145894.1"/>
</dbReference>
<dbReference type="EMBL" id="CP145894">
    <property type="protein sequence ID" value="WWP24108.1"/>
    <property type="molecule type" value="Genomic_DNA"/>
</dbReference>
<reference evidence="1 2" key="1">
    <citation type="submission" date="2024-02" db="EMBL/GenBank/DDBJ databases">
        <title>Complete sequences of two Paenibacillus sp. strains and one Lysinibacillus strain isolated from the environment on STAA medium highlight biotechnological potential.</title>
        <authorList>
            <person name="Attere S.A."/>
            <person name="Piche L.C."/>
            <person name="Intertaglia L."/>
            <person name="Lami R."/>
            <person name="Charette S.J."/>
            <person name="Vincent A.T."/>
        </authorList>
    </citation>
    <scope>NUCLEOTIDE SEQUENCE [LARGE SCALE GENOMIC DNA]</scope>
    <source>
        <strain evidence="1 2">Y5S-7</strain>
        <plasmid evidence="1 2">pY5S7-2</plasmid>
    </source>
</reference>
<geneLocation type="plasmid" evidence="1 2">
    <name>pY5S7-2</name>
</geneLocation>
<evidence type="ECO:0000313" key="1">
    <source>
        <dbReference type="EMBL" id="WWP24108.1"/>
    </source>
</evidence>
<organism evidence="1 2">
    <name type="scientific">Paenibacillus amylolyticus</name>
    <dbReference type="NCBI Taxonomy" id="1451"/>
    <lineage>
        <taxon>Bacteria</taxon>
        <taxon>Bacillati</taxon>
        <taxon>Bacillota</taxon>
        <taxon>Bacilli</taxon>
        <taxon>Bacillales</taxon>
        <taxon>Paenibacillaceae</taxon>
        <taxon>Paenibacillus</taxon>
    </lineage>
</organism>
<dbReference type="AlphaFoldDB" id="A0ABD8B2Q0"/>
<protein>
    <submittedName>
        <fullName evidence="1">Uncharacterized protein</fullName>
    </submittedName>
</protein>
<evidence type="ECO:0000313" key="2">
    <source>
        <dbReference type="Proteomes" id="UP001364764"/>
    </source>
</evidence>
<sequence>MTHSLVVRQLDDDTLNSSLADLMGFHFYTEEIETQRIATLTPQEISKWFHPCKSITDAMMVQSKALEIGPDIYCNYLLEIFEPAHSMDITYKGLSNMLQATPRQRSEAAWVTLDTHFNMMD</sequence>
<name>A0ABD8B2Q0_PAEAM</name>